<dbReference type="Pfam" id="PF04283">
    <property type="entry name" value="CheF-arch"/>
    <property type="match status" value="1"/>
</dbReference>
<evidence type="ECO:0000313" key="1">
    <source>
        <dbReference type="EMBL" id="MXR51817.1"/>
    </source>
</evidence>
<dbReference type="EMBL" id="WUUT01000003">
    <property type="protein sequence ID" value="MXR51817.1"/>
    <property type="molecule type" value="Genomic_DNA"/>
</dbReference>
<dbReference type="GO" id="GO:0006935">
    <property type="term" value="P:chemotaxis"/>
    <property type="evidence" value="ECO:0007669"/>
    <property type="project" value="InterPro"/>
</dbReference>
<dbReference type="InterPro" id="IPR036390">
    <property type="entry name" value="WH_DNA-bd_sf"/>
</dbReference>
<dbReference type="RefSeq" id="WP_159763944.1">
    <property type="nucleotide sequence ID" value="NZ_WUUT01000003.1"/>
</dbReference>
<dbReference type="AlphaFoldDB" id="A0A6B0T471"/>
<organism evidence="1 2">
    <name type="scientific">Halovenus carboxidivorans</name>
    <dbReference type="NCBI Taxonomy" id="2692199"/>
    <lineage>
        <taxon>Archaea</taxon>
        <taxon>Methanobacteriati</taxon>
        <taxon>Methanobacteriota</taxon>
        <taxon>Stenosarchaea group</taxon>
        <taxon>Halobacteria</taxon>
        <taxon>Halobacteriales</taxon>
        <taxon>Haloarculaceae</taxon>
        <taxon>Halovenus</taxon>
    </lineage>
</organism>
<accession>A0A6B0T471</accession>
<dbReference type="PANTHER" id="PTHR42201">
    <property type="entry name" value="TAXIS PROTEIN"/>
    <property type="match status" value="1"/>
</dbReference>
<dbReference type="PANTHER" id="PTHR42201:SF1">
    <property type="entry name" value="TAXIS PROTEIN"/>
    <property type="match status" value="1"/>
</dbReference>
<evidence type="ECO:0008006" key="3">
    <source>
        <dbReference type="Google" id="ProtNLM"/>
    </source>
</evidence>
<dbReference type="SUPFAM" id="SSF46785">
    <property type="entry name" value="Winged helix' DNA-binding domain"/>
    <property type="match status" value="1"/>
</dbReference>
<reference evidence="1 2" key="1">
    <citation type="submission" date="2019-12" db="EMBL/GenBank/DDBJ databases">
        <title>Isolation and characterization of three novel carbon monoxide-oxidizing members of Halobacteria from salione crusts and soils.</title>
        <authorList>
            <person name="Myers M.R."/>
            <person name="King G.M."/>
        </authorList>
    </citation>
    <scope>NUCLEOTIDE SEQUENCE [LARGE SCALE GENOMIC DNA]</scope>
    <source>
        <strain evidence="1 2">WSH3</strain>
    </source>
</reference>
<dbReference type="InterPro" id="IPR007381">
    <property type="entry name" value="CheF1/F2"/>
</dbReference>
<evidence type="ECO:0000313" key="2">
    <source>
        <dbReference type="Proteomes" id="UP000466535"/>
    </source>
</evidence>
<dbReference type="Proteomes" id="UP000466535">
    <property type="component" value="Unassembled WGS sequence"/>
</dbReference>
<name>A0A6B0T471_9EURY</name>
<comment type="caution">
    <text evidence="1">The sequence shown here is derived from an EMBL/GenBank/DDBJ whole genome shotgun (WGS) entry which is preliminary data.</text>
</comment>
<dbReference type="InterPro" id="IPR036388">
    <property type="entry name" value="WH-like_DNA-bd_sf"/>
</dbReference>
<gene>
    <name evidence="1" type="ORF">GRX03_09390</name>
</gene>
<keyword evidence="2" id="KW-1185">Reference proteome</keyword>
<dbReference type="OrthoDB" id="337296at2157"/>
<dbReference type="Gene3D" id="1.10.10.10">
    <property type="entry name" value="Winged helix-like DNA-binding domain superfamily/Winged helix DNA-binding domain"/>
    <property type="match status" value="1"/>
</dbReference>
<sequence length="290" mass="31612">MSSVLADFTAQFTVEADAIETPTKGRLVLRDDKLALAATADEQLVVPLSSVFDVRAGSVPNLFEPLPGTPVTVAFERDGRREVALIATDEQTVRKFTTILFKAILNGSRATVKHPAKLGGRVLGTDFRSAVLAVERERLTFETGEGPVVVALDGVIDFSREHRTVDGRERPVAVVDHVRTGDTITTVTATESNRLLSILGRYLRREYDEQMATLRDLSLSEGETELLTALYSTGDRDIALASVLGIPPEEVQKRLHALHEKGLVESGEHAPVLTSTGQIVVTQYLERVNA</sequence>
<protein>
    <recommendedName>
        <fullName evidence="3">Taxis protein</fullName>
    </recommendedName>
</protein>
<proteinExistence type="predicted"/>